<feature type="compositionally biased region" description="Polar residues" evidence="1">
    <location>
        <begin position="1"/>
        <end position="10"/>
    </location>
</feature>
<dbReference type="KEGG" id="vne:CFK40_07770"/>
<gene>
    <name evidence="2" type="ORF">CFK40_07770</name>
</gene>
<dbReference type="RefSeq" id="WP_089531769.1">
    <property type="nucleotide sequence ID" value="NZ_CP022437.1"/>
</dbReference>
<keyword evidence="3" id="KW-1185">Reference proteome</keyword>
<dbReference type="Proteomes" id="UP000204391">
    <property type="component" value="Chromosome"/>
</dbReference>
<feature type="compositionally biased region" description="Polar residues" evidence="1">
    <location>
        <begin position="18"/>
        <end position="29"/>
    </location>
</feature>
<feature type="region of interest" description="Disordered" evidence="1">
    <location>
        <begin position="76"/>
        <end position="101"/>
    </location>
</feature>
<feature type="region of interest" description="Disordered" evidence="1">
    <location>
        <begin position="1"/>
        <end position="29"/>
    </location>
</feature>
<evidence type="ECO:0000313" key="2">
    <source>
        <dbReference type="EMBL" id="ASN04918.1"/>
    </source>
</evidence>
<evidence type="ECO:0000313" key="3">
    <source>
        <dbReference type="Proteomes" id="UP000204391"/>
    </source>
</evidence>
<accession>A0A221MB68</accession>
<reference evidence="2 3" key="1">
    <citation type="journal article" date="2003" name="Int. J. Syst. Evol. Microbiol.">
        <title>Virgibacillus carmonensis sp. nov., Virgibacillus necropolis sp. nov. and Virgibacillus picturae sp. nov., three novel species isolated from deteriorated mural paintings, transfer of the species of the genus salibacillus to Virgibacillus, as Virgibacillus marismortui comb. nov. and Virgibacillus salexigens comb. nov., and emended description of the genus Virgibacillus.</title>
        <authorList>
            <person name="Heyrman J."/>
            <person name="Logan N.A."/>
            <person name="Busse H.J."/>
            <person name="Balcaen A."/>
            <person name="Lebbe L."/>
            <person name="Rodriguez-Diaz M."/>
            <person name="Swings J."/>
            <person name="De Vos P."/>
        </authorList>
    </citation>
    <scope>NUCLEOTIDE SEQUENCE [LARGE SCALE GENOMIC DNA]</scope>
    <source>
        <strain evidence="2 3">LMG 19488</strain>
    </source>
</reference>
<dbReference type="AlphaFoldDB" id="A0A221MB68"/>
<sequence>MERLNNNLYSFENKGKSLPNNIKSNESSIKYSGNSDVDVSVLVDTTPMAYAMLCSLLATKQLSNQEFETAVRKLEELTKNNRTNNTNREKDEISKVEHKKR</sequence>
<organism evidence="2 3">
    <name type="scientific">Virgibacillus necropolis</name>
    <dbReference type="NCBI Taxonomy" id="163877"/>
    <lineage>
        <taxon>Bacteria</taxon>
        <taxon>Bacillati</taxon>
        <taxon>Bacillota</taxon>
        <taxon>Bacilli</taxon>
        <taxon>Bacillales</taxon>
        <taxon>Bacillaceae</taxon>
        <taxon>Virgibacillus</taxon>
    </lineage>
</organism>
<protein>
    <submittedName>
        <fullName evidence="2">Uncharacterized protein</fullName>
    </submittedName>
</protein>
<feature type="compositionally biased region" description="Basic and acidic residues" evidence="1">
    <location>
        <begin position="87"/>
        <end position="101"/>
    </location>
</feature>
<name>A0A221MB68_9BACI</name>
<dbReference type="OrthoDB" id="2881225at2"/>
<evidence type="ECO:0000256" key="1">
    <source>
        <dbReference type="SAM" id="MobiDB-lite"/>
    </source>
</evidence>
<dbReference type="EMBL" id="CP022437">
    <property type="protein sequence ID" value="ASN04918.1"/>
    <property type="molecule type" value="Genomic_DNA"/>
</dbReference>
<proteinExistence type="predicted"/>